<gene>
    <name evidence="3" type="ORF">A3D78_02895</name>
</gene>
<dbReference type="SUPFAM" id="SSF52540">
    <property type="entry name" value="P-loop containing nucleoside triphosphate hydrolases"/>
    <property type="match status" value="1"/>
</dbReference>
<dbReference type="InterPro" id="IPR025420">
    <property type="entry name" value="DUF4143"/>
</dbReference>
<name>A0A1F5ZTT1_9BACT</name>
<proteinExistence type="predicted"/>
<feature type="domain" description="DUF4143" evidence="2">
    <location>
        <begin position="190"/>
        <end position="346"/>
    </location>
</feature>
<accession>A0A1F5ZTT1</accession>
<evidence type="ECO:0000313" key="3">
    <source>
        <dbReference type="EMBL" id="OGG15831.1"/>
    </source>
</evidence>
<dbReference type="AlphaFoldDB" id="A0A1F5ZTT1"/>
<dbReference type="Proteomes" id="UP000176253">
    <property type="component" value="Unassembled WGS sequence"/>
</dbReference>
<dbReference type="PANTHER" id="PTHR43566">
    <property type="entry name" value="CONSERVED PROTEIN"/>
    <property type="match status" value="1"/>
</dbReference>
<dbReference type="InterPro" id="IPR041682">
    <property type="entry name" value="AAA_14"/>
</dbReference>
<protein>
    <recommendedName>
        <fullName evidence="5">AAA+ ATPase domain-containing protein</fullName>
    </recommendedName>
</protein>
<comment type="caution">
    <text evidence="3">The sequence shown here is derived from an EMBL/GenBank/DDBJ whole genome shotgun (WGS) entry which is preliminary data.</text>
</comment>
<dbReference type="EMBL" id="MFJM01000070">
    <property type="protein sequence ID" value="OGG15831.1"/>
    <property type="molecule type" value="Genomic_DNA"/>
</dbReference>
<organism evidence="3 4">
    <name type="scientific">Candidatus Gottesmanbacteria bacterium RIFCSPHIGHO2_02_FULL_39_14</name>
    <dbReference type="NCBI Taxonomy" id="1798383"/>
    <lineage>
        <taxon>Bacteria</taxon>
        <taxon>Candidatus Gottesmaniibacteriota</taxon>
    </lineage>
</organism>
<feature type="domain" description="AAA" evidence="1">
    <location>
        <begin position="21"/>
        <end position="142"/>
    </location>
</feature>
<dbReference type="CDD" id="cd00009">
    <property type="entry name" value="AAA"/>
    <property type="match status" value="1"/>
</dbReference>
<dbReference type="InterPro" id="IPR027417">
    <property type="entry name" value="P-loop_NTPase"/>
</dbReference>
<dbReference type="Gene3D" id="3.40.50.300">
    <property type="entry name" value="P-loop containing nucleotide triphosphate hydrolases"/>
    <property type="match status" value="1"/>
</dbReference>
<dbReference type="Pfam" id="PF13173">
    <property type="entry name" value="AAA_14"/>
    <property type="match status" value="1"/>
</dbReference>
<evidence type="ECO:0000259" key="1">
    <source>
        <dbReference type="Pfam" id="PF13173"/>
    </source>
</evidence>
<evidence type="ECO:0000259" key="2">
    <source>
        <dbReference type="Pfam" id="PF13635"/>
    </source>
</evidence>
<dbReference type="PANTHER" id="PTHR43566:SF1">
    <property type="entry name" value="AAA+ ATPASE DOMAIN-CONTAINING PROTEIN"/>
    <property type="match status" value="1"/>
</dbReference>
<sequence>MEKTYIKRDLEETIYKNLNKGKVIILYGPRRSGKTTLVQHLFTGKNIPYLYLNCREKRIQEVIMPDSLKLKAVIGKYQNIIFDEAQYLDAPGEVLSVLIDTFPKLNIIASGSSSFELSGRVREPVTGRNLPYYLFPLSYHEIEKHFPATDINFYVDQILRFGAYPEVFQYSTIDEKIHYLQILTDDYLYKDILEFERVKQSKKLRDLLVALSLQVGSEVSYSELAGTLSVDRKTIEYFIDLLEKTYVVFRLYPFSRNLRSEINRKIKVYFYDNGVRNALINNFNTLNIRSDSGALFENYFISEMVKQNINKLYKSNFYFWRTYSQKEIDLIEEKEGTLFAYESKYSDKRGIPKATLDEFHKTYPRSIVTIVSPNSLLDVLKSESNKS</sequence>
<dbReference type="Pfam" id="PF13635">
    <property type="entry name" value="DUF4143"/>
    <property type="match status" value="1"/>
</dbReference>
<evidence type="ECO:0008006" key="5">
    <source>
        <dbReference type="Google" id="ProtNLM"/>
    </source>
</evidence>
<evidence type="ECO:0000313" key="4">
    <source>
        <dbReference type="Proteomes" id="UP000176253"/>
    </source>
</evidence>
<reference evidence="3 4" key="1">
    <citation type="journal article" date="2016" name="Nat. Commun.">
        <title>Thousands of microbial genomes shed light on interconnected biogeochemical processes in an aquifer system.</title>
        <authorList>
            <person name="Anantharaman K."/>
            <person name="Brown C.T."/>
            <person name="Hug L.A."/>
            <person name="Sharon I."/>
            <person name="Castelle C.J."/>
            <person name="Probst A.J."/>
            <person name="Thomas B.C."/>
            <person name="Singh A."/>
            <person name="Wilkins M.J."/>
            <person name="Karaoz U."/>
            <person name="Brodie E.L."/>
            <person name="Williams K.H."/>
            <person name="Hubbard S.S."/>
            <person name="Banfield J.F."/>
        </authorList>
    </citation>
    <scope>NUCLEOTIDE SEQUENCE [LARGE SCALE GENOMIC DNA]</scope>
</reference>